<dbReference type="EMBL" id="CP078145">
    <property type="protein sequence ID" value="QXN88607.1"/>
    <property type="molecule type" value="Genomic_DNA"/>
</dbReference>
<evidence type="ECO:0000313" key="3">
    <source>
        <dbReference type="Proteomes" id="UP000694257"/>
    </source>
</evidence>
<gene>
    <name evidence="2" type="ORF">KV110_23740</name>
</gene>
<sequence length="87" mass="9765">MESHFIDLLRPFLKLAESTELEIGPDTDLRRLGLTSMQAIELLFAIEDTYRISLPDEHMNDTTFATAGSLWRAVAAQLPERTGEADT</sequence>
<feature type="domain" description="Carrier" evidence="1">
    <location>
        <begin position="1"/>
        <end position="78"/>
    </location>
</feature>
<organism evidence="2 3">
    <name type="scientific">Nocardia iowensis</name>
    <dbReference type="NCBI Taxonomy" id="204891"/>
    <lineage>
        <taxon>Bacteria</taxon>
        <taxon>Bacillati</taxon>
        <taxon>Actinomycetota</taxon>
        <taxon>Actinomycetes</taxon>
        <taxon>Mycobacteriales</taxon>
        <taxon>Nocardiaceae</taxon>
        <taxon>Nocardia</taxon>
    </lineage>
</organism>
<dbReference type="Proteomes" id="UP000694257">
    <property type="component" value="Chromosome"/>
</dbReference>
<dbReference type="InterPro" id="IPR009081">
    <property type="entry name" value="PP-bd_ACP"/>
</dbReference>
<protein>
    <submittedName>
        <fullName evidence="2">Acyl carrier protein</fullName>
    </submittedName>
</protein>
<evidence type="ECO:0000313" key="2">
    <source>
        <dbReference type="EMBL" id="QXN88607.1"/>
    </source>
</evidence>
<evidence type="ECO:0000259" key="1">
    <source>
        <dbReference type="PROSITE" id="PS50075"/>
    </source>
</evidence>
<accession>A0ABX8RIA6</accession>
<dbReference type="Pfam" id="PF00550">
    <property type="entry name" value="PP-binding"/>
    <property type="match status" value="1"/>
</dbReference>
<dbReference type="RefSeq" id="WP_218469490.1">
    <property type="nucleotide sequence ID" value="NZ_BAABJN010000013.1"/>
</dbReference>
<proteinExistence type="predicted"/>
<keyword evidence="3" id="KW-1185">Reference proteome</keyword>
<name>A0ABX8RIA6_NOCIO</name>
<dbReference type="PROSITE" id="PS50075">
    <property type="entry name" value="CARRIER"/>
    <property type="match status" value="1"/>
</dbReference>
<reference evidence="2 3" key="1">
    <citation type="submission" date="2021-07" db="EMBL/GenBank/DDBJ databases">
        <title>Whole Genome Sequence of Nocardia Iowensis.</title>
        <authorList>
            <person name="Lamm A."/>
            <person name="Collins-Fairclough A.M."/>
            <person name="Bunk B."/>
            <person name="Sproer C."/>
        </authorList>
    </citation>
    <scope>NUCLEOTIDE SEQUENCE [LARGE SCALE GENOMIC DNA]</scope>
    <source>
        <strain evidence="2 3">NRRL 5646</strain>
    </source>
</reference>